<dbReference type="OMA" id="KESTHTF"/>
<gene>
    <name evidence="5" type="ORF">PPERSA_02057</name>
</gene>
<feature type="domain" description="POP1 C-terminal" evidence="4">
    <location>
        <begin position="640"/>
        <end position="737"/>
    </location>
</feature>
<dbReference type="Proteomes" id="UP000054937">
    <property type="component" value="Unassembled WGS sequence"/>
</dbReference>
<dbReference type="InterPro" id="IPR012590">
    <property type="entry name" value="POPLD_dom"/>
</dbReference>
<dbReference type="InParanoid" id="A0A0V0QF86"/>
<dbReference type="AlphaFoldDB" id="A0A0V0QF86"/>
<dbReference type="OrthoDB" id="442863at2759"/>
<dbReference type="PANTHER" id="PTHR22731">
    <property type="entry name" value="RIBONUCLEASES P/MRP PROTEIN SUBUNIT POP1"/>
    <property type="match status" value="1"/>
</dbReference>
<dbReference type="InterPro" id="IPR055079">
    <property type="entry name" value="POP1_C"/>
</dbReference>
<keyword evidence="6" id="KW-1185">Reference proteome</keyword>
<feature type="region of interest" description="Disordered" evidence="2">
    <location>
        <begin position="339"/>
        <end position="373"/>
    </location>
</feature>
<accession>A0A0V0QF86</accession>
<keyword evidence="1" id="KW-0175">Coiled coil</keyword>
<evidence type="ECO:0000256" key="2">
    <source>
        <dbReference type="SAM" id="MobiDB-lite"/>
    </source>
</evidence>
<name>A0A0V0QF86_PSEPJ</name>
<evidence type="ECO:0000259" key="4">
    <source>
        <dbReference type="Pfam" id="PF22770"/>
    </source>
</evidence>
<organism evidence="5 6">
    <name type="scientific">Pseudocohnilembus persalinus</name>
    <name type="common">Ciliate</name>
    <dbReference type="NCBI Taxonomy" id="266149"/>
    <lineage>
        <taxon>Eukaryota</taxon>
        <taxon>Sar</taxon>
        <taxon>Alveolata</taxon>
        <taxon>Ciliophora</taxon>
        <taxon>Intramacronucleata</taxon>
        <taxon>Oligohymenophorea</taxon>
        <taxon>Scuticociliatia</taxon>
        <taxon>Philasterida</taxon>
        <taxon>Pseudocohnilembidae</taxon>
        <taxon>Pseudocohnilembus</taxon>
    </lineage>
</organism>
<protein>
    <submittedName>
        <fullName evidence="5">Uncharacterized protein</fullName>
    </submittedName>
</protein>
<sequence length="737" mass="88265">MKPNDKSTRASYRFAKKECCIYDKSYYVLNQLCGSRKDIYLLLQHFIQKNQLLQIFGRNIIDGQKTLENIDFFRNLALNQENSENGEFIGPVQFFWSYGQNQDKQENQNENQNEENQQEKQEINKNKNKNQEYSFCLNFFCHPGCNQQIKEEINQSIKNLRINYIQTENNYNLFELIGPESVNKINKLLDNLKIEFQSEKQEKDFQFLKNIFKEINDPNQYPENSVFTFNFQGKISQKMVSIPFNGFFQEFFEEELEEDKILNQTKMQEIQEQNQYVGKLQGILNQRQIQGNQQLQNMGKILQLFQEFNKESSYQFWESLRIKDQEQFDLRYKVTNRSKYTHKKKNKLTKQQKKDVMQQQQQDKMNKFKQGLTEQQQMEEKYKQLVEQQEQEQRQKKIEEKREEQKEQREKEKKDKQFQITFVFNPQPINSTLKKNIEKNQGECYNNQKFCGQNNYNNYGRVQIITPVSQGHIIWKTLNFLVCKAIGLENYNLIMKEQNLKVFPEDYPFSSAYTQLNNQKSKVEAEKYLRRTPGNRVNFKKILSPFPFKSNWDFLINQYFKNLLISQLQDIEEEDQVKNQLEENKQQKNQVEISIEKEDLIEVEIEMVQRGVPEQKSYICWPEKEDLEIYYNLKKLKKPITHIHSENLNLNFENQQQKKLELAEKMSRQIIGFTTSGGFSLNSGKGEGRGYVLKYAVSEYMQKQNEFCQQNNQQDKLLVLVRNVKSLNYFVAKLQII</sequence>
<evidence type="ECO:0000313" key="5">
    <source>
        <dbReference type="EMBL" id="KRX00878.1"/>
    </source>
</evidence>
<reference evidence="5 6" key="1">
    <citation type="journal article" date="2015" name="Sci. Rep.">
        <title>Genome of the facultative scuticociliatosis pathogen Pseudocohnilembus persalinus provides insight into its virulence through horizontal gene transfer.</title>
        <authorList>
            <person name="Xiong J."/>
            <person name="Wang G."/>
            <person name="Cheng J."/>
            <person name="Tian M."/>
            <person name="Pan X."/>
            <person name="Warren A."/>
            <person name="Jiang C."/>
            <person name="Yuan D."/>
            <person name="Miao W."/>
        </authorList>
    </citation>
    <scope>NUCLEOTIDE SEQUENCE [LARGE SCALE GENOMIC DNA]</scope>
    <source>
        <strain evidence="5">36N120E</strain>
    </source>
</reference>
<dbReference type="PANTHER" id="PTHR22731:SF3">
    <property type="entry name" value="RIBONUCLEASES P_MRP PROTEIN SUBUNIT POP1"/>
    <property type="match status" value="1"/>
</dbReference>
<feature type="compositionally biased region" description="Basic residues" evidence="2">
    <location>
        <begin position="339"/>
        <end position="351"/>
    </location>
</feature>
<evidence type="ECO:0000259" key="3">
    <source>
        <dbReference type="Pfam" id="PF08170"/>
    </source>
</evidence>
<feature type="region of interest" description="Disordered" evidence="2">
    <location>
        <begin position="103"/>
        <end position="123"/>
    </location>
</feature>
<dbReference type="Pfam" id="PF22770">
    <property type="entry name" value="POP1_C"/>
    <property type="match status" value="1"/>
</dbReference>
<evidence type="ECO:0000313" key="6">
    <source>
        <dbReference type="Proteomes" id="UP000054937"/>
    </source>
</evidence>
<dbReference type="Pfam" id="PF08170">
    <property type="entry name" value="POPLD"/>
    <property type="match status" value="1"/>
</dbReference>
<dbReference type="GO" id="GO:0001682">
    <property type="term" value="P:tRNA 5'-leader removal"/>
    <property type="evidence" value="ECO:0007669"/>
    <property type="project" value="InterPro"/>
</dbReference>
<dbReference type="GO" id="GO:0000172">
    <property type="term" value="C:ribonuclease MRP complex"/>
    <property type="evidence" value="ECO:0007669"/>
    <property type="project" value="InterPro"/>
</dbReference>
<proteinExistence type="predicted"/>
<evidence type="ECO:0000256" key="1">
    <source>
        <dbReference type="SAM" id="Coils"/>
    </source>
</evidence>
<feature type="coiled-coil region" evidence="1">
    <location>
        <begin position="564"/>
        <end position="598"/>
    </location>
</feature>
<comment type="caution">
    <text evidence="5">The sequence shown here is derived from an EMBL/GenBank/DDBJ whole genome shotgun (WGS) entry which is preliminary data.</text>
</comment>
<dbReference type="EMBL" id="LDAU01000181">
    <property type="protein sequence ID" value="KRX00878.1"/>
    <property type="molecule type" value="Genomic_DNA"/>
</dbReference>
<dbReference type="GO" id="GO:0005655">
    <property type="term" value="C:nucleolar ribonuclease P complex"/>
    <property type="evidence" value="ECO:0007669"/>
    <property type="project" value="InterPro"/>
</dbReference>
<dbReference type="InterPro" id="IPR039182">
    <property type="entry name" value="Pop1"/>
</dbReference>
<feature type="domain" description="POPLD" evidence="3">
    <location>
        <begin position="462"/>
        <end position="552"/>
    </location>
</feature>